<evidence type="ECO:0000313" key="1">
    <source>
        <dbReference type="EMBL" id="KAF2186001.1"/>
    </source>
</evidence>
<gene>
    <name evidence="1" type="ORF">K469DRAFT_518175</name>
</gene>
<sequence>LYSLGIMLPKLCFGKRLEDHPFGKTARIEEAHDLMAAEKWSREIGEEGREVCASAVKWCFIGNSPPEGDKTWWRDLVKNAVWPL</sequence>
<name>A0A6A6E249_9PEZI</name>
<evidence type="ECO:0000313" key="2">
    <source>
        <dbReference type="Proteomes" id="UP000800200"/>
    </source>
</evidence>
<proteinExistence type="predicted"/>
<dbReference type="Proteomes" id="UP000800200">
    <property type="component" value="Unassembled WGS sequence"/>
</dbReference>
<feature type="non-terminal residue" evidence="1">
    <location>
        <position position="1"/>
    </location>
</feature>
<dbReference type="AlphaFoldDB" id="A0A6A6E249"/>
<protein>
    <submittedName>
        <fullName evidence="1">Uncharacterized protein</fullName>
    </submittedName>
</protein>
<feature type="non-terminal residue" evidence="1">
    <location>
        <position position="84"/>
    </location>
</feature>
<dbReference type="EMBL" id="ML994631">
    <property type="protein sequence ID" value="KAF2186001.1"/>
    <property type="molecule type" value="Genomic_DNA"/>
</dbReference>
<keyword evidence="2" id="KW-1185">Reference proteome</keyword>
<accession>A0A6A6E249</accession>
<organism evidence="1 2">
    <name type="scientific">Zopfia rhizophila CBS 207.26</name>
    <dbReference type="NCBI Taxonomy" id="1314779"/>
    <lineage>
        <taxon>Eukaryota</taxon>
        <taxon>Fungi</taxon>
        <taxon>Dikarya</taxon>
        <taxon>Ascomycota</taxon>
        <taxon>Pezizomycotina</taxon>
        <taxon>Dothideomycetes</taxon>
        <taxon>Dothideomycetes incertae sedis</taxon>
        <taxon>Zopfiaceae</taxon>
        <taxon>Zopfia</taxon>
    </lineage>
</organism>
<reference evidence="1" key="1">
    <citation type="journal article" date="2020" name="Stud. Mycol.">
        <title>101 Dothideomycetes genomes: a test case for predicting lifestyles and emergence of pathogens.</title>
        <authorList>
            <person name="Haridas S."/>
            <person name="Albert R."/>
            <person name="Binder M."/>
            <person name="Bloem J."/>
            <person name="Labutti K."/>
            <person name="Salamov A."/>
            <person name="Andreopoulos B."/>
            <person name="Baker S."/>
            <person name="Barry K."/>
            <person name="Bills G."/>
            <person name="Bluhm B."/>
            <person name="Cannon C."/>
            <person name="Castanera R."/>
            <person name="Culley D."/>
            <person name="Daum C."/>
            <person name="Ezra D."/>
            <person name="Gonzalez J."/>
            <person name="Henrissat B."/>
            <person name="Kuo A."/>
            <person name="Liang C."/>
            <person name="Lipzen A."/>
            <person name="Lutzoni F."/>
            <person name="Magnuson J."/>
            <person name="Mondo S."/>
            <person name="Nolan M."/>
            <person name="Ohm R."/>
            <person name="Pangilinan J."/>
            <person name="Park H.-J."/>
            <person name="Ramirez L."/>
            <person name="Alfaro M."/>
            <person name="Sun H."/>
            <person name="Tritt A."/>
            <person name="Yoshinaga Y."/>
            <person name="Zwiers L.-H."/>
            <person name="Turgeon B."/>
            <person name="Goodwin S."/>
            <person name="Spatafora J."/>
            <person name="Crous P."/>
            <person name="Grigoriev I."/>
        </authorList>
    </citation>
    <scope>NUCLEOTIDE SEQUENCE</scope>
    <source>
        <strain evidence="1">CBS 207.26</strain>
    </source>
</reference>